<dbReference type="EMBL" id="CAJVQC010020027">
    <property type="protein sequence ID" value="CAG8705290.1"/>
    <property type="molecule type" value="Genomic_DNA"/>
</dbReference>
<evidence type="ECO:0000313" key="2">
    <source>
        <dbReference type="Proteomes" id="UP000789920"/>
    </source>
</evidence>
<comment type="caution">
    <text evidence="1">The sequence shown here is derived from an EMBL/GenBank/DDBJ whole genome shotgun (WGS) entry which is preliminary data.</text>
</comment>
<feature type="non-terminal residue" evidence="1">
    <location>
        <position position="197"/>
    </location>
</feature>
<reference evidence="1" key="1">
    <citation type="submission" date="2021-06" db="EMBL/GenBank/DDBJ databases">
        <authorList>
            <person name="Kallberg Y."/>
            <person name="Tangrot J."/>
            <person name="Rosling A."/>
        </authorList>
    </citation>
    <scope>NUCLEOTIDE SEQUENCE</scope>
    <source>
        <strain evidence="1">MA461A</strain>
    </source>
</reference>
<sequence>MVETVHESLRLSCGCPTIAGRLTSPLNLGALGRHQHYQSLAIVADFVTPSVIMAPTNPGQTTFTRETLVIRPEGFSPSIVTHAGILTSKNSISPYGLTSLSLLRSPTASWQKKNIRTLVDGLGCSPHVYEAYPPQTDCPIMKPWSLLLLQPAHAALKYYHIAGNELPHSDISGSQFIFQLPETYRRISRPSSPLSPK</sequence>
<proteinExistence type="predicted"/>
<protein>
    <submittedName>
        <fullName evidence="1">33622_t:CDS:1</fullName>
    </submittedName>
</protein>
<keyword evidence="2" id="KW-1185">Reference proteome</keyword>
<evidence type="ECO:0000313" key="1">
    <source>
        <dbReference type="EMBL" id="CAG8705290.1"/>
    </source>
</evidence>
<dbReference type="Proteomes" id="UP000789920">
    <property type="component" value="Unassembled WGS sequence"/>
</dbReference>
<gene>
    <name evidence="1" type="ORF">RPERSI_LOCUS10210</name>
</gene>
<organism evidence="1 2">
    <name type="scientific">Racocetra persica</name>
    <dbReference type="NCBI Taxonomy" id="160502"/>
    <lineage>
        <taxon>Eukaryota</taxon>
        <taxon>Fungi</taxon>
        <taxon>Fungi incertae sedis</taxon>
        <taxon>Mucoromycota</taxon>
        <taxon>Glomeromycotina</taxon>
        <taxon>Glomeromycetes</taxon>
        <taxon>Diversisporales</taxon>
        <taxon>Gigasporaceae</taxon>
        <taxon>Racocetra</taxon>
    </lineage>
</organism>
<name>A0ACA9PGK4_9GLOM</name>
<accession>A0ACA9PGK4</accession>